<dbReference type="Pfam" id="PF17248">
    <property type="entry name" value="DUF5317"/>
    <property type="match status" value="1"/>
</dbReference>
<dbReference type="AlphaFoldDB" id="A0A919MT47"/>
<evidence type="ECO:0008006" key="5">
    <source>
        <dbReference type="Google" id="ProtNLM"/>
    </source>
</evidence>
<evidence type="ECO:0000313" key="4">
    <source>
        <dbReference type="Proteomes" id="UP000636960"/>
    </source>
</evidence>
<proteinExistence type="predicted"/>
<evidence type="ECO:0000313" key="3">
    <source>
        <dbReference type="EMBL" id="GIE98886.1"/>
    </source>
</evidence>
<accession>A0A919MT47</accession>
<dbReference type="InterPro" id="IPR035168">
    <property type="entry name" value="DUF5317"/>
</dbReference>
<feature type="compositionally biased region" description="Low complexity" evidence="1">
    <location>
        <begin position="217"/>
        <end position="229"/>
    </location>
</feature>
<feature type="transmembrane region" description="Helical" evidence="2">
    <location>
        <begin position="105"/>
        <end position="123"/>
    </location>
</feature>
<dbReference type="EMBL" id="BOMV01000066">
    <property type="protein sequence ID" value="GIE98886.1"/>
    <property type="molecule type" value="Genomic_DNA"/>
</dbReference>
<keyword evidence="4" id="KW-1185">Reference proteome</keyword>
<evidence type="ECO:0000256" key="1">
    <source>
        <dbReference type="SAM" id="MobiDB-lite"/>
    </source>
</evidence>
<dbReference type="Proteomes" id="UP000636960">
    <property type="component" value="Unassembled WGS sequence"/>
</dbReference>
<evidence type="ECO:0000256" key="2">
    <source>
        <dbReference type="SAM" id="Phobius"/>
    </source>
</evidence>
<reference evidence="3" key="1">
    <citation type="submission" date="2021-01" db="EMBL/GenBank/DDBJ databases">
        <title>Whole genome shotgun sequence of Actinoplanes rishiriensis NBRC 108556.</title>
        <authorList>
            <person name="Komaki H."/>
            <person name="Tamura T."/>
        </authorList>
    </citation>
    <scope>NUCLEOTIDE SEQUENCE</scope>
    <source>
        <strain evidence="3">NBRC 108556</strain>
    </source>
</reference>
<protein>
    <recommendedName>
        <fullName evidence="5">DUF5317 domain-containing protein</fullName>
    </recommendedName>
</protein>
<feature type="transmembrane region" description="Helical" evidence="2">
    <location>
        <begin position="78"/>
        <end position="98"/>
    </location>
</feature>
<name>A0A919MT47_9ACTN</name>
<feature type="transmembrane region" description="Helical" evidence="2">
    <location>
        <begin position="6"/>
        <end position="28"/>
    </location>
</feature>
<sequence>MPSPLMLLLMSLPLAVAIAVAIVVTGLRTGGLRTGGLRALLRLRLRHRWLVGAAAAVQLVRLTDPAWAAAVLRPWRGALPVIAIWVLVVAFAIANVSTLHGRARAAMALFVTGMSMNFAAIVANGGMPFSVPAARRAGFTEAEIGTDVLGHPPLTPGSRLTPLADVIPLPGLHIVASAGDVLIFAGLVWLLLSSCSAGASLTQFGREPQQRPEDQRAVAPRPTATAVARRSGRGT</sequence>
<keyword evidence="2" id="KW-0472">Membrane</keyword>
<feature type="region of interest" description="Disordered" evidence="1">
    <location>
        <begin position="203"/>
        <end position="235"/>
    </location>
</feature>
<organism evidence="3 4">
    <name type="scientific">Paractinoplanes rishiriensis</name>
    <dbReference type="NCBI Taxonomy" id="1050105"/>
    <lineage>
        <taxon>Bacteria</taxon>
        <taxon>Bacillati</taxon>
        <taxon>Actinomycetota</taxon>
        <taxon>Actinomycetes</taxon>
        <taxon>Micromonosporales</taxon>
        <taxon>Micromonosporaceae</taxon>
        <taxon>Paractinoplanes</taxon>
    </lineage>
</organism>
<keyword evidence="2" id="KW-1133">Transmembrane helix</keyword>
<feature type="transmembrane region" description="Helical" evidence="2">
    <location>
        <begin position="172"/>
        <end position="192"/>
    </location>
</feature>
<feature type="transmembrane region" description="Helical" evidence="2">
    <location>
        <begin position="49"/>
        <end position="72"/>
    </location>
</feature>
<keyword evidence="2" id="KW-0812">Transmembrane</keyword>
<gene>
    <name evidence="3" type="ORF">Ari01nite_63510</name>
</gene>
<comment type="caution">
    <text evidence="3">The sequence shown here is derived from an EMBL/GenBank/DDBJ whole genome shotgun (WGS) entry which is preliminary data.</text>
</comment>